<reference evidence="1" key="1">
    <citation type="submission" date="2021-01" db="EMBL/GenBank/DDBJ databases">
        <authorList>
            <consortium name="Genoscope - CEA"/>
            <person name="William W."/>
        </authorList>
    </citation>
    <scope>NUCLEOTIDE SEQUENCE</scope>
</reference>
<gene>
    <name evidence="1" type="ORF">POCTA_138.1.T0540288</name>
</gene>
<evidence type="ECO:0000313" key="2">
    <source>
        <dbReference type="Proteomes" id="UP000683925"/>
    </source>
</evidence>
<name>A0A8S1V2E3_PAROT</name>
<dbReference type="AlphaFoldDB" id="A0A8S1V2E3"/>
<keyword evidence="2" id="KW-1185">Reference proteome</keyword>
<evidence type="ECO:0000313" key="1">
    <source>
        <dbReference type="EMBL" id="CAD8170082.1"/>
    </source>
</evidence>
<protein>
    <submittedName>
        <fullName evidence="1">Uncharacterized protein</fullName>
    </submittedName>
</protein>
<accession>A0A8S1V2E3</accession>
<sequence>MQDGSQGKENFVPFNQLVQRLSSSALLITSLFIFPGGRNHLLFTLNPSAVKRINYLGQQGITHQQNQVELLSVYS</sequence>
<organism evidence="1 2">
    <name type="scientific">Paramecium octaurelia</name>
    <dbReference type="NCBI Taxonomy" id="43137"/>
    <lineage>
        <taxon>Eukaryota</taxon>
        <taxon>Sar</taxon>
        <taxon>Alveolata</taxon>
        <taxon>Ciliophora</taxon>
        <taxon>Intramacronucleata</taxon>
        <taxon>Oligohymenophorea</taxon>
        <taxon>Peniculida</taxon>
        <taxon>Parameciidae</taxon>
        <taxon>Paramecium</taxon>
    </lineage>
</organism>
<dbReference type="Proteomes" id="UP000683925">
    <property type="component" value="Unassembled WGS sequence"/>
</dbReference>
<comment type="caution">
    <text evidence="1">The sequence shown here is derived from an EMBL/GenBank/DDBJ whole genome shotgun (WGS) entry which is preliminary data.</text>
</comment>
<dbReference type="EMBL" id="CAJJDP010000054">
    <property type="protein sequence ID" value="CAD8170082.1"/>
    <property type="molecule type" value="Genomic_DNA"/>
</dbReference>
<proteinExistence type="predicted"/>